<dbReference type="EMBL" id="MRZV01000754">
    <property type="protein sequence ID" value="PIK44789.1"/>
    <property type="molecule type" value="Genomic_DNA"/>
</dbReference>
<dbReference type="Proteomes" id="UP000230750">
    <property type="component" value="Unassembled WGS sequence"/>
</dbReference>
<proteinExistence type="predicted"/>
<dbReference type="AlphaFoldDB" id="A0A2G8K9Z7"/>
<accession>A0A2G8K9Z7</accession>
<evidence type="ECO:0000256" key="1">
    <source>
        <dbReference type="SAM" id="MobiDB-lite"/>
    </source>
</evidence>
<name>A0A2G8K9Z7_STIJA</name>
<gene>
    <name evidence="2" type="ORF">BSL78_18353</name>
</gene>
<feature type="compositionally biased region" description="Basic and acidic residues" evidence="1">
    <location>
        <begin position="43"/>
        <end position="59"/>
    </location>
</feature>
<evidence type="ECO:0000313" key="3">
    <source>
        <dbReference type="Proteomes" id="UP000230750"/>
    </source>
</evidence>
<feature type="compositionally biased region" description="Polar residues" evidence="1">
    <location>
        <begin position="131"/>
        <end position="142"/>
    </location>
</feature>
<reference evidence="2 3" key="1">
    <citation type="journal article" date="2017" name="PLoS Biol.">
        <title>The sea cucumber genome provides insights into morphological evolution and visceral regeneration.</title>
        <authorList>
            <person name="Zhang X."/>
            <person name="Sun L."/>
            <person name="Yuan J."/>
            <person name="Sun Y."/>
            <person name="Gao Y."/>
            <person name="Zhang L."/>
            <person name="Li S."/>
            <person name="Dai H."/>
            <person name="Hamel J.F."/>
            <person name="Liu C."/>
            <person name="Yu Y."/>
            <person name="Liu S."/>
            <person name="Lin W."/>
            <person name="Guo K."/>
            <person name="Jin S."/>
            <person name="Xu P."/>
            <person name="Storey K.B."/>
            <person name="Huan P."/>
            <person name="Zhang T."/>
            <person name="Zhou Y."/>
            <person name="Zhang J."/>
            <person name="Lin C."/>
            <person name="Li X."/>
            <person name="Xing L."/>
            <person name="Huo D."/>
            <person name="Sun M."/>
            <person name="Wang L."/>
            <person name="Mercier A."/>
            <person name="Li F."/>
            <person name="Yang H."/>
            <person name="Xiang J."/>
        </authorList>
    </citation>
    <scope>NUCLEOTIDE SEQUENCE [LARGE SCALE GENOMIC DNA]</scope>
    <source>
        <strain evidence="2">Shaxun</strain>
        <tissue evidence="2">Muscle</tissue>
    </source>
</reference>
<feature type="compositionally biased region" description="Polar residues" evidence="1">
    <location>
        <begin position="61"/>
        <end position="84"/>
    </location>
</feature>
<comment type="caution">
    <text evidence="2">The sequence shown here is derived from an EMBL/GenBank/DDBJ whole genome shotgun (WGS) entry which is preliminary data.</text>
</comment>
<feature type="region of interest" description="Disordered" evidence="1">
    <location>
        <begin position="179"/>
        <end position="198"/>
    </location>
</feature>
<feature type="compositionally biased region" description="Basic and acidic residues" evidence="1">
    <location>
        <begin position="89"/>
        <end position="102"/>
    </location>
</feature>
<organism evidence="2 3">
    <name type="scientific">Stichopus japonicus</name>
    <name type="common">Sea cucumber</name>
    <dbReference type="NCBI Taxonomy" id="307972"/>
    <lineage>
        <taxon>Eukaryota</taxon>
        <taxon>Metazoa</taxon>
        <taxon>Echinodermata</taxon>
        <taxon>Eleutherozoa</taxon>
        <taxon>Echinozoa</taxon>
        <taxon>Holothuroidea</taxon>
        <taxon>Aspidochirotacea</taxon>
        <taxon>Aspidochirotida</taxon>
        <taxon>Stichopodidae</taxon>
        <taxon>Apostichopus</taxon>
    </lineage>
</organism>
<feature type="compositionally biased region" description="Basic residues" evidence="1">
    <location>
        <begin position="9"/>
        <end position="26"/>
    </location>
</feature>
<protein>
    <submittedName>
        <fullName evidence="2">Uncharacterized protein</fullName>
    </submittedName>
</protein>
<keyword evidence="3" id="KW-1185">Reference proteome</keyword>
<feature type="compositionally biased region" description="Low complexity" evidence="1">
    <location>
        <begin position="27"/>
        <end position="41"/>
    </location>
</feature>
<evidence type="ECO:0000313" key="2">
    <source>
        <dbReference type="EMBL" id="PIK44789.1"/>
    </source>
</evidence>
<feature type="region of interest" description="Disordered" evidence="1">
    <location>
        <begin position="1"/>
        <end position="157"/>
    </location>
</feature>
<sequence length="287" mass="31282">MGDKEVKNKKGFMSRLSSFRKKKSSSKHGSASSLKSSSGENSGKGDSKRKMLSDVDRKSKTNSCVSSSQNSLEGLNGRTRSTSDLIAGFEKRLSQLRDEKVKTVAQPSKRSSETSSNSSLESERSLRVTTGVGTNADQNPASRTKGHLKTTAQSTVTSKSGIQPYRSVFNEGHDVLDNLEKTDDTTQTDFSQRSEGDDDVARLVKVQSTKTPETKRAHLSAARQNVDASGQGGGLNNKTIIIGKETFIGPDPSPPEEASMCPSLDFRARRLRCQRSPMSYWSRLIPL</sequence>